<feature type="domain" description="HTH cro/C1-type" evidence="1">
    <location>
        <begin position="80"/>
        <end position="130"/>
    </location>
</feature>
<protein>
    <recommendedName>
        <fullName evidence="1">HTH cro/C1-type domain-containing protein</fullName>
    </recommendedName>
</protein>
<evidence type="ECO:0000313" key="4">
    <source>
        <dbReference type="Proteomes" id="UP001501126"/>
    </source>
</evidence>
<dbReference type="EMBL" id="BAAAFH010000003">
    <property type="protein sequence ID" value="GAA0873919.1"/>
    <property type="molecule type" value="Genomic_DNA"/>
</dbReference>
<evidence type="ECO:0000313" key="3">
    <source>
        <dbReference type="EMBL" id="GAA0875788.1"/>
    </source>
</evidence>
<dbReference type="SUPFAM" id="SSF47413">
    <property type="entry name" value="lambda repressor-like DNA-binding domains"/>
    <property type="match status" value="1"/>
</dbReference>
<reference evidence="2" key="3">
    <citation type="submission" date="2023-12" db="EMBL/GenBank/DDBJ databases">
        <authorList>
            <person name="Sun Q."/>
            <person name="Inoue M."/>
        </authorList>
    </citation>
    <scope>NUCLEOTIDE SEQUENCE</scope>
    <source>
        <strain evidence="2">JCM 16083</strain>
    </source>
</reference>
<reference evidence="3 4" key="2">
    <citation type="journal article" date="2019" name="Int. J. Syst. Evol. Microbiol.">
        <title>The Global Catalogue of Microorganisms (GCM) 10K type strain sequencing project: providing services to taxonomists for standard genome sequencing and annotation.</title>
        <authorList>
            <consortium name="The Broad Institute Genomics Platform"/>
            <consortium name="The Broad Institute Genome Sequencing Center for Infectious Disease"/>
            <person name="Wu L."/>
            <person name="Ma J."/>
        </authorList>
    </citation>
    <scope>NUCLEOTIDE SEQUENCE [LARGE SCALE GENOMIC DNA]</scope>
    <source>
        <strain evidence="3 4">JCM 16083</strain>
    </source>
</reference>
<organism evidence="2 4">
    <name type="scientific">Wandonia haliotis</name>
    <dbReference type="NCBI Taxonomy" id="574963"/>
    <lineage>
        <taxon>Bacteria</taxon>
        <taxon>Pseudomonadati</taxon>
        <taxon>Bacteroidota</taxon>
        <taxon>Flavobacteriia</taxon>
        <taxon>Flavobacteriales</taxon>
        <taxon>Crocinitomicaceae</taxon>
        <taxon>Wandonia</taxon>
    </lineage>
</organism>
<dbReference type="PROSITE" id="PS50943">
    <property type="entry name" value="HTH_CROC1"/>
    <property type="match status" value="1"/>
</dbReference>
<accession>A0ABP3XWY2</accession>
<proteinExistence type="predicted"/>
<gene>
    <name evidence="2" type="ORF">GCM10009118_03270</name>
    <name evidence="3" type="ORF">GCM10009118_21970</name>
</gene>
<dbReference type="CDD" id="cd00093">
    <property type="entry name" value="HTH_XRE"/>
    <property type="match status" value="1"/>
</dbReference>
<dbReference type="Gene3D" id="1.10.260.40">
    <property type="entry name" value="lambda repressor-like DNA-binding domains"/>
    <property type="match status" value="1"/>
</dbReference>
<dbReference type="Pfam" id="PF01381">
    <property type="entry name" value="HTH_3"/>
    <property type="match status" value="1"/>
</dbReference>
<dbReference type="RefSeq" id="WP_343784445.1">
    <property type="nucleotide sequence ID" value="NZ_BAAAFH010000003.1"/>
</dbReference>
<sequence>MKKDKKIEFDDVIGGNISKELTKKEHDSIREYRRRLYEKRSSEEKINDILTGFRFSLKNYADNENPEDIILLGQFLNSLLKQIKIKKGAFAEYIDISPRNINKYFNGERKFSIEHALMLEKLFKINAEILLEVQLKNELIEAKRSHRGEYDKFNLSDLLAI</sequence>
<evidence type="ECO:0000259" key="1">
    <source>
        <dbReference type="PROSITE" id="PS50943"/>
    </source>
</evidence>
<name>A0ABP3XWY2_9FLAO</name>
<comment type="caution">
    <text evidence="2">The sequence shown here is derived from an EMBL/GenBank/DDBJ whole genome shotgun (WGS) entry which is preliminary data.</text>
</comment>
<evidence type="ECO:0000313" key="2">
    <source>
        <dbReference type="EMBL" id="GAA0873919.1"/>
    </source>
</evidence>
<dbReference type="InterPro" id="IPR010982">
    <property type="entry name" value="Lambda_DNA-bd_dom_sf"/>
</dbReference>
<dbReference type="InterPro" id="IPR001387">
    <property type="entry name" value="Cro/C1-type_HTH"/>
</dbReference>
<dbReference type="SMART" id="SM00530">
    <property type="entry name" value="HTH_XRE"/>
    <property type="match status" value="1"/>
</dbReference>
<dbReference type="Proteomes" id="UP001501126">
    <property type="component" value="Unassembled WGS sequence"/>
</dbReference>
<reference evidence="2" key="1">
    <citation type="journal article" date="2014" name="Int. J. Syst. Evol. Microbiol.">
        <title>Complete genome of a new Firmicutes species belonging to the dominant human colonic microbiota ('Ruminococcus bicirculans') reveals two chromosomes and a selective capacity to utilize plant glucans.</title>
        <authorList>
            <consortium name="NISC Comparative Sequencing Program"/>
            <person name="Wegmann U."/>
            <person name="Louis P."/>
            <person name="Goesmann A."/>
            <person name="Henrissat B."/>
            <person name="Duncan S.H."/>
            <person name="Flint H.J."/>
        </authorList>
    </citation>
    <scope>NUCLEOTIDE SEQUENCE</scope>
    <source>
        <strain evidence="2">JCM 16083</strain>
    </source>
</reference>
<dbReference type="EMBL" id="BAAAFH010000011">
    <property type="protein sequence ID" value="GAA0875788.1"/>
    <property type="molecule type" value="Genomic_DNA"/>
</dbReference>
<keyword evidence="4" id="KW-1185">Reference proteome</keyword>